<dbReference type="STRING" id="183.GCA_002009735_00391"/>
<evidence type="ECO:0000259" key="2">
    <source>
        <dbReference type="SMART" id="SM00760"/>
    </source>
</evidence>
<keyword evidence="4" id="KW-1185">Reference proteome</keyword>
<name>H2CGM6_9LEPT</name>
<feature type="compositionally biased region" description="Polar residues" evidence="1">
    <location>
        <begin position="17"/>
        <end position="26"/>
    </location>
</feature>
<dbReference type="EMBL" id="JH597773">
    <property type="protein sequence ID" value="EHQ07943.1"/>
    <property type="molecule type" value="Genomic_DNA"/>
</dbReference>
<protein>
    <submittedName>
        <fullName evidence="3">Chromosomal replication initiator DnaA domain-containing protein</fullName>
    </submittedName>
</protein>
<dbReference type="GO" id="GO:0003688">
    <property type="term" value="F:DNA replication origin binding"/>
    <property type="evidence" value="ECO:0007669"/>
    <property type="project" value="TreeGrafter"/>
</dbReference>
<sequence>MSGALHGRPYPPEETRLAQSDLSRPTSKSEPDSLIRPAGLPERASPRTLQSLYVDRHGAPILDTLQTALKKPGLLSPIIFYGPAGTGKTHLLQGLESDARSRKLSVYHLSFSSGIDTPAALHDLLLIDGLHHFPTLSAEKQDEFSILFERHFESRKQIFASTEIEIGDLELPDRLQSRILSGLTLELRLPEGEDRFDFIQKRLGEFDMQIPAERLRALNLPENLSYRDLESVSAMIFLYSRNGWSDARLAEALQNRFAPQAQKERPIITIEQILETVLKRFSVTREDLLGKSRRAEHTLPRHIAMTLAQEFTGLNKSSIARFFQRSDHSVVIHAVKKMQDSLRTEPTLKQLYDRLLKDLGLSVNGRHGSHGSNGRR</sequence>
<dbReference type="CDD" id="cd00009">
    <property type="entry name" value="AAA"/>
    <property type="match status" value="1"/>
</dbReference>
<dbReference type="InterPro" id="IPR010921">
    <property type="entry name" value="Trp_repressor/repl_initiator"/>
</dbReference>
<dbReference type="GO" id="GO:0006275">
    <property type="term" value="P:regulation of DNA replication"/>
    <property type="evidence" value="ECO:0007669"/>
    <property type="project" value="InterPro"/>
</dbReference>
<dbReference type="SUPFAM" id="SSF52540">
    <property type="entry name" value="P-loop containing nucleoside triphosphate hydrolases"/>
    <property type="match status" value="1"/>
</dbReference>
<dbReference type="PRINTS" id="PR00051">
    <property type="entry name" value="DNAA"/>
</dbReference>
<dbReference type="Gene3D" id="1.10.1750.10">
    <property type="match status" value="1"/>
</dbReference>
<dbReference type="InterPro" id="IPR013159">
    <property type="entry name" value="DnaA_C"/>
</dbReference>
<dbReference type="Gene3D" id="3.40.50.300">
    <property type="entry name" value="P-loop containing nucleotide triphosphate hydrolases"/>
    <property type="match status" value="1"/>
</dbReference>
<dbReference type="SUPFAM" id="SSF48295">
    <property type="entry name" value="TrpR-like"/>
    <property type="match status" value="1"/>
</dbReference>
<dbReference type="SMART" id="SM00760">
    <property type="entry name" value="Bac_DnaA_C"/>
    <property type="match status" value="1"/>
</dbReference>
<dbReference type="HOGENOM" id="CLU_735273_0_0_12"/>
<dbReference type="Pfam" id="PF08299">
    <property type="entry name" value="Bac_DnaA_C"/>
    <property type="match status" value="1"/>
</dbReference>
<dbReference type="PANTHER" id="PTHR30050:SF2">
    <property type="entry name" value="CHROMOSOMAL REPLICATION INITIATOR PROTEIN DNAA"/>
    <property type="match status" value="1"/>
</dbReference>
<organism evidence="3 4">
    <name type="scientific">Leptonema illini DSM 21528</name>
    <dbReference type="NCBI Taxonomy" id="929563"/>
    <lineage>
        <taxon>Bacteria</taxon>
        <taxon>Pseudomonadati</taxon>
        <taxon>Spirochaetota</taxon>
        <taxon>Spirochaetia</taxon>
        <taxon>Leptospirales</taxon>
        <taxon>Leptospiraceae</taxon>
        <taxon>Leptonema</taxon>
    </lineage>
</organism>
<reference evidence="3 4" key="1">
    <citation type="submission" date="2011-10" db="EMBL/GenBank/DDBJ databases">
        <title>The Improved High-Quality Draft genome of Leptonema illini DSM 21528.</title>
        <authorList>
            <consortium name="US DOE Joint Genome Institute (JGI-PGF)"/>
            <person name="Lucas S."/>
            <person name="Copeland A."/>
            <person name="Lapidus A."/>
            <person name="Glavina del Rio T."/>
            <person name="Dalin E."/>
            <person name="Tice H."/>
            <person name="Bruce D."/>
            <person name="Goodwin L."/>
            <person name="Pitluck S."/>
            <person name="Peters L."/>
            <person name="Mikhailova N."/>
            <person name="Held B."/>
            <person name="Kyrpides N."/>
            <person name="Mavromatis K."/>
            <person name="Ivanova N."/>
            <person name="Markowitz V."/>
            <person name="Cheng J.-F."/>
            <person name="Hugenholtz P."/>
            <person name="Woyke T."/>
            <person name="Wu D."/>
            <person name="Gronow S."/>
            <person name="Wellnitz S."/>
            <person name="Brambilla E.-M."/>
            <person name="Klenk H.-P."/>
            <person name="Eisen J.A."/>
        </authorList>
    </citation>
    <scope>NUCLEOTIDE SEQUENCE [LARGE SCALE GENOMIC DNA]</scope>
    <source>
        <strain evidence="3 4">DSM 21528</strain>
    </source>
</reference>
<feature type="region of interest" description="Disordered" evidence="1">
    <location>
        <begin position="1"/>
        <end position="41"/>
    </location>
</feature>
<accession>H2CGM6</accession>
<dbReference type="InterPro" id="IPR027417">
    <property type="entry name" value="P-loop_NTPase"/>
</dbReference>
<feature type="domain" description="Chromosomal replication initiator DnaA C-terminal" evidence="2">
    <location>
        <begin position="269"/>
        <end position="338"/>
    </location>
</feature>
<dbReference type="GO" id="GO:0005886">
    <property type="term" value="C:plasma membrane"/>
    <property type="evidence" value="ECO:0007669"/>
    <property type="project" value="TreeGrafter"/>
</dbReference>
<proteinExistence type="predicted"/>
<dbReference type="GO" id="GO:0005524">
    <property type="term" value="F:ATP binding"/>
    <property type="evidence" value="ECO:0007669"/>
    <property type="project" value="InterPro"/>
</dbReference>
<dbReference type="PANTHER" id="PTHR30050">
    <property type="entry name" value="CHROMOSOMAL REPLICATION INITIATOR PROTEIN DNAA"/>
    <property type="match status" value="1"/>
</dbReference>
<dbReference type="AlphaFoldDB" id="H2CGM6"/>
<evidence type="ECO:0000313" key="4">
    <source>
        <dbReference type="Proteomes" id="UP000005737"/>
    </source>
</evidence>
<dbReference type="InterPro" id="IPR020591">
    <property type="entry name" value="Chromosome_initiator_DnaA-like"/>
</dbReference>
<gene>
    <name evidence="3" type="ORF">Lepil_3283</name>
</gene>
<dbReference type="Proteomes" id="UP000005737">
    <property type="component" value="Unassembled WGS sequence"/>
</dbReference>
<evidence type="ECO:0000313" key="3">
    <source>
        <dbReference type="EMBL" id="EHQ07943.1"/>
    </source>
</evidence>
<dbReference type="GO" id="GO:0006270">
    <property type="term" value="P:DNA replication initiation"/>
    <property type="evidence" value="ECO:0007669"/>
    <property type="project" value="InterPro"/>
</dbReference>
<evidence type="ECO:0000256" key="1">
    <source>
        <dbReference type="SAM" id="MobiDB-lite"/>
    </source>
</evidence>
<dbReference type="CDD" id="cd06571">
    <property type="entry name" value="Bac_DnaA_C"/>
    <property type="match status" value="1"/>
</dbReference>